<keyword evidence="2" id="KW-0472">Membrane</keyword>
<dbReference type="EMBL" id="NWZY01000060">
    <property type="protein sequence ID" value="RQK75515.1"/>
    <property type="molecule type" value="Genomic_DNA"/>
</dbReference>
<evidence type="ECO:0000313" key="5">
    <source>
        <dbReference type="EMBL" id="RQK75515.1"/>
    </source>
</evidence>
<dbReference type="PRINTS" id="PR01490">
    <property type="entry name" value="RTXTOXIND"/>
</dbReference>
<evidence type="ECO:0000256" key="1">
    <source>
        <dbReference type="SAM" id="Coils"/>
    </source>
</evidence>
<gene>
    <name evidence="6" type="primary">cvaA_1</name>
    <name evidence="4" type="synonym">cvaA_2</name>
    <name evidence="5" type="ORF">COH52_12775</name>
    <name evidence="4" type="ORF">ERS514591_02068</name>
    <name evidence="6" type="ORF">NCTC8554_01589</name>
</gene>
<evidence type="ECO:0000313" key="4">
    <source>
        <dbReference type="EMBL" id="CWQ17911.1"/>
    </source>
</evidence>
<dbReference type="RefSeq" id="WP_002218535.1">
    <property type="nucleotide sequence ID" value="NZ_CAACAG010000066.1"/>
</dbReference>
<keyword evidence="2" id="KW-0812">Transmembrane</keyword>
<feature type="coiled-coil region" evidence="1">
    <location>
        <begin position="115"/>
        <end position="174"/>
    </location>
</feature>
<accession>A0A0Y6WDV1</accession>
<proteinExistence type="predicted"/>
<protein>
    <submittedName>
        <fullName evidence="4 6">Bacteriocin/pheromone secretion membrane fusion protein</fullName>
    </submittedName>
    <submittedName>
        <fullName evidence="5">Hemolysin D</fullName>
    </submittedName>
</protein>
<dbReference type="EMBL" id="UGRP01000001">
    <property type="protein sequence ID" value="SUA19861.1"/>
    <property type="molecule type" value="Genomic_DNA"/>
</dbReference>
<dbReference type="Proteomes" id="UP000283666">
    <property type="component" value="Unassembled WGS sequence"/>
</dbReference>
<evidence type="ECO:0000256" key="2">
    <source>
        <dbReference type="SAM" id="Phobius"/>
    </source>
</evidence>
<feature type="domain" description="AprE-like beta-barrel" evidence="3">
    <location>
        <begin position="298"/>
        <end position="399"/>
    </location>
</feature>
<keyword evidence="1" id="KW-0175">Coiled coil</keyword>
<dbReference type="InterPro" id="IPR058982">
    <property type="entry name" value="Beta-barrel_AprE"/>
</dbReference>
<name>A0A0Y6WDV1_NEIME</name>
<sequence length="421" mass="47804">MSHLFRKEVFVAQQNKWTGQVILTRPFSFLFLTFCAFLIALCIIIFLIFGSYTNKTTVEGQLLPTMGVVRVYSSDIGTITHKFVEDGNFVKAGEPLFKLSTSRFGEKGNVQAKLAAEANLKKTLALQELERLKRIHQNEQKNVHNNIHRLNNQLENIKQQITGQNRQIRLAEKTLNKNKFLASQGAVSQQDKMTAESHLLEQRSRLESLKLEQNNAIRELDEQKITLSSLPERHKTELSQLNRAITEMNQEILDFDLKSEQTIRASKSGYISTINVDIGQQVEPSKLLLSIVPEQTELVANLYIPSKAVGFIKPKDKVVLRYQAYPYQKFGHATGEIISVARTALGKQELSGLGIIFTNPTLLNEPAYLVKVKLEKQTIKAYGENKPLQIGMILEADILHERKKLYEWVLDPLYSISGKIN</sequence>
<dbReference type="PANTHER" id="PTHR30386">
    <property type="entry name" value="MEMBRANE FUSION SUBUNIT OF EMRAB-TOLC MULTIDRUG EFFLUX PUMP"/>
    <property type="match status" value="1"/>
</dbReference>
<dbReference type="Proteomes" id="UP000254176">
    <property type="component" value="Unassembled WGS sequence"/>
</dbReference>
<evidence type="ECO:0000313" key="8">
    <source>
        <dbReference type="Proteomes" id="UP000254176"/>
    </source>
</evidence>
<reference evidence="5 9" key="2">
    <citation type="submission" date="2017-09" db="EMBL/GenBank/DDBJ databases">
        <title>Phenotypic and genotypic characterization of Colombian isolates of Neisseria meningitidis recovered from invasive disease.</title>
        <authorList>
            <person name="Duarte C."/>
            <person name="Gabastou J.M."/>
            <person name="Moreno J."/>
        </authorList>
    </citation>
    <scope>NUCLEOTIDE SEQUENCE [LARGE SCALE GENOMIC DNA]</scope>
    <source>
        <strain evidence="5 9">INS-Nm1012</strain>
    </source>
</reference>
<organism evidence="5 9">
    <name type="scientific">Neisseria meningitidis</name>
    <dbReference type="NCBI Taxonomy" id="487"/>
    <lineage>
        <taxon>Bacteria</taxon>
        <taxon>Pseudomonadati</taxon>
        <taxon>Pseudomonadota</taxon>
        <taxon>Betaproteobacteria</taxon>
        <taxon>Neisseriales</taxon>
        <taxon>Neisseriaceae</taxon>
        <taxon>Neisseria</taxon>
    </lineage>
</organism>
<evidence type="ECO:0000313" key="7">
    <source>
        <dbReference type="Proteomes" id="UP000072443"/>
    </source>
</evidence>
<evidence type="ECO:0000313" key="6">
    <source>
        <dbReference type="EMBL" id="SUA19861.1"/>
    </source>
</evidence>
<dbReference type="OMA" id="WVFEPLL"/>
<dbReference type="Pfam" id="PF26002">
    <property type="entry name" value="Beta-barrel_AprE"/>
    <property type="match status" value="1"/>
</dbReference>
<feature type="coiled-coil region" evidence="1">
    <location>
        <begin position="199"/>
        <end position="226"/>
    </location>
</feature>
<reference evidence="4 7" key="1">
    <citation type="submission" date="2016-02" db="EMBL/GenBank/DDBJ databases">
        <authorList>
            <consortium name="Pathogen Informatics"/>
        </authorList>
    </citation>
    <scope>NUCLEOTIDE SEQUENCE [LARGE SCALE GENOMIC DNA]</scope>
    <source>
        <strain evidence="4 7">2842STDY5881269</strain>
    </source>
</reference>
<reference evidence="6 8" key="3">
    <citation type="submission" date="2018-06" db="EMBL/GenBank/DDBJ databases">
        <authorList>
            <consortium name="Pathogen Informatics"/>
            <person name="Doyle S."/>
        </authorList>
    </citation>
    <scope>NUCLEOTIDE SEQUENCE [LARGE SCALE GENOMIC DNA]</scope>
    <source>
        <strain evidence="6 8">NCTC8554</strain>
    </source>
</reference>
<feature type="transmembrane region" description="Helical" evidence="2">
    <location>
        <begin position="29"/>
        <end position="52"/>
    </location>
</feature>
<dbReference type="InterPro" id="IPR050739">
    <property type="entry name" value="MFP"/>
</dbReference>
<keyword evidence="2" id="KW-1133">Transmembrane helix</keyword>
<dbReference type="AlphaFoldDB" id="A0A0Y6WDV1"/>
<dbReference type="Proteomes" id="UP000072443">
    <property type="component" value="Unassembled WGS sequence"/>
</dbReference>
<evidence type="ECO:0000313" key="9">
    <source>
        <dbReference type="Proteomes" id="UP000283666"/>
    </source>
</evidence>
<dbReference type="EMBL" id="FEVP01000047">
    <property type="protein sequence ID" value="CWQ17911.1"/>
    <property type="molecule type" value="Genomic_DNA"/>
</dbReference>
<dbReference type="PANTHER" id="PTHR30386:SF28">
    <property type="entry name" value="EXPORTED PROTEIN"/>
    <property type="match status" value="1"/>
</dbReference>
<dbReference type="Gene3D" id="2.40.30.170">
    <property type="match status" value="1"/>
</dbReference>
<evidence type="ECO:0000259" key="3">
    <source>
        <dbReference type="Pfam" id="PF26002"/>
    </source>
</evidence>